<dbReference type="EMBL" id="JANVFU010000002">
    <property type="protein sequence ID" value="KAJ3749588.1"/>
    <property type="molecule type" value="Genomic_DNA"/>
</dbReference>
<dbReference type="Proteomes" id="UP001142393">
    <property type="component" value="Unassembled WGS sequence"/>
</dbReference>
<evidence type="ECO:0000256" key="1">
    <source>
        <dbReference type="SAM" id="SignalP"/>
    </source>
</evidence>
<feature type="chain" id="PRO_5040813737" evidence="1">
    <location>
        <begin position="25"/>
        <end position="218"/>
    </location>
</feature>
<evidence type="ECO:0000313" key="3">
    <source>
        <dbReference type="Proteomes" id="UP001142393"/>
    </source>
</evidence>
<keyword evidence="1" id="KW-0732">Signal</keyword>
<organism evidence="2 3">
    <name type="scientific">Lentinula detonsa</name>
    <dbReference type="NCBI Taxonomy" id="2804962"/>
    <lineage>
        <taxon>Eukaryota</taxon>
        <taxon>Fungi</taxon>
        <taxon>Dikarya</taxon>
        <taxon>Basidiomycota</taxon>
        <taxon>Agaricomycotina</taxon>
        <taxon>Agaricomycetes</taxon>
        <taxon>Agaricomycetidae</taxon>
        <taxon>Agaricales</taxon>
        <taxon>Marasmiineae</taxon>
        <taxon>Omphalotaceae</taxon>
        <taxon>Lentinula</taxon>
    </lineage>
</organism>
<sequence length="218" mass="24417">MWKILLYPSKCILLLALLCVGVFASPLSSQSHPQLERRVSSSAGVVYTVYLARFDPYSHWMSRTDPFDAHQEVRILLRSTGTVIHEVGFEFTISQNRPMIRKVPVPFPEISLVKIGTTPVVNIDATVQSILDITNQLTPKGGTSGSQSQSFPLIMSDLAFVQAYLRFAGLNNSPVWKSLARKLNEKRVEWYKTQLPPMSYQDPKILQIILSKLGNAGL</sequence>
<dbReference type="AlphaFoldDB" id="A0A9W8P9F3"/>
<keyword evidence="3" id="KW-1185">Reference proteome</keyword>
<accession>A0A9W8P9F3</accession>
<proteinExistence type="predicted"/>
<feature type="signal peptide" evidence="1">
    <location>
        <begin position="1"/>
        <end position="24"/>
    </location>
</feature>
<name>A0A9W8P9F3_9AGAR</name>
<comment type="caution">
    <text evidence="2">The sequence shown here is derived from an EMBL/GenBank/DDBJ whole genome shotgun (WGS) entry which is preliminary data.</text>
</comment>
<gene>
    <name evidence="2" type="ORF">DFH05DRAFT_1457346</name>
</gene>
<reference evidence="2 3" key="1">
    <citation type="journal article" date="2023" name="Proc. Natl. Acad. Sci. U.S.A.">
        <title>A global phylogenomic analysis of the shiitake genus Lentinula.</title>
        <authorList>
            <person name="Sierra-Patev S."/>
            <person name="Min B."/>
            <person name="Naranjo-Ortiz M."/>
            <person name="Looney B."/>
            <person name="Konkel Z."/>
            <person name="Slot J.C."/>
            <person name="Sakamoto Y."/>
            <person name="Steenwyk J.L."/>
            <person name="Rokas A."/>
            <person name="Carro J."/>
            <person name="Camarero S."/>
            <person name="Ferreira P."/>
            <person name="Molpeceres G."/>
            <person name="Ruiz-Duenas F.J."/>
            <person name="Serrano A."/>
            <person name="Henrissat B."/>
            <person name="Drula E."/>
            <person name="Hughes K.W."/>
            <person name="Mata J.L."/>
            <person name="Ishikawa N.K."/>
            <person name="Vargas-Isla R."/>
            <person name="Ushijima S."/>
            <person name="Smith C.A."/>
            <person name="Donoghue J."/>
            <person name="Ahrendt S."/>
            <person name="Andreopoulos W."/>
            <person name="He G."/>
            <person name="LaButti K."/>
            <person name="Lipzen A."/>
            <person name="Ng V."/>
            <person name="Riley R."/>
            <person name="Sandor L."/>
            <person name="Barry K."/>
            <person name="Martinez A.T."/>
            <person name="Xiao Y."/>
            <person name="Gibbons J.G."/>
            <person name="Terashima K."/>
            <person name="Grigoriev I.V."/>
            <person name="Hibbett D."/>
        </authorList>
    </citation>
    <scope>NUCLEOTIDE SEQUENCE [LARGE SCALE GENOMIC DNA]</scope>
    <source>
        <strain evidence="2 3">TFB7810</strain>
    </source>
</reference>
<protein>
    <submittedName>
        <fullName evidence="2">Uncharacterized protein</fullName>
    </submittedName>
</protein>
<evidence type="ECO:0000313" key="2">
    <source>
        <dbReference type="EMBL" id="KAJ3749588.1"/>
    </source>
</evidence>